<dbReference type="InterPro" id="IPR036249">
    <property type="entry name" value="Thioredoxin-like_sf"/>
</dbReference>
<evidence type="ECO:0000313" key="1">
    <source>
        <dbReference type="EMBL" id="MFB5192386.1"/>
    </source>
</evidence>
<dbReference type="EMBL" id="JBDXSU010000021">
    <property type="protein sequence ID" value="MFB5192386.1"/>
    <property type="molecule type" value="Genomic_DNA"/>
</dbReference>
<protein>
    <submittedName>
        <fullName evidence="1">(2Fe-2S) ferredoxin domain-containing protein</fullName>
    </submittedName>
</protein>
<dbReference type="Gene3D" id="3.40.30.10">
    <property type="entry name" value="Glutaredoxin"/>
    <property type="match status" value="1"/>
</dbReference>
<dbReference type="SUPFAM" id="SSF52833">
    <property type="entry name" value="Thioredoxin-like"/>
    <property type="match status" value="1"/>
</dbReference>
<name>A0ABV5AJD2_9BACL</name>
<dbReference type="CDD" id="cd02980">
    <property type="entry name" value="TRX_Fd_family"/>
    <property type="match status" value="1"/>
</dbReference>
<accession>A0ABV5AJD2</accession>
<organism evidence="1 2">
    <name type="scientific">Alicyclobacillus fastidiosus</name>
    <dbReference type="NCBI Taxonomy" id="392011"/>
    <lineage>
        <taxon>Bacteria</taxon>
        <taxon>Bacillati</taxon>
        <taxon>Bacillota</taxon>
        <taxon>Bacilli</taxon>
        <taxon>Bacillales</taxon>
        <taxon>Alicyclobacillaceae</taxon>
        <taxon>Alicyclobacillus</taxon>
    </lineage>
</organism>
<dbReference type="Proteomes" id="UP001579974">
    <property type="component" value="Unassembled WGS sequence"/>
</dbReference>
<gene>
    <name evidence="1" type="ORF">KKP3000_001585</name>
</gene>
<comment type="caution">
    <text evidence="1">The sequence shown here is derived from an EMBL/GenBank/DDBJ whole genome shotgun (WGS) entry which is preliminary data.</text>
</comment>
<reference evidence="1 2" key="1">
    <citation type="journal article" date="2024" name="Int. J. Mol. Sci.">
        <title>Exploration of Alicyclobacillus spp. Genome in Search of Antibiotic Resistance.</title>
        <authorList>
            <person name="Bucka-Kolendo J."/>
            <person name="Kiousi D.E."/>
            <person name="Dekowska A."/>
            <person name="Mikolajczuk-Szczyrba A."/>
            <person name="Karadedos D.M."/>
            <person name="Michael P."/>
            <person name="Galanis A."/>
            <person name="Sokolowska B."/>
        </authorList>
    </citation>
    <scope>NUCLEOTIDE SEQUENCE [LARGE SCALE GENOMIC DNA]</scope>
    <source>
        <strain evidence="1 2">KKP 3000</strain>
    </source>
</reference>
<keyword evidence="2" id="KW-1185">Reference proteome</keyword>
<dbReference type="Pfam" id="PF01257">
    <property type="entry name" value="2Fe-2S_thioredx"/>
    <property type="match status" value="1"/>
</dbReference>
<evidence type="ECO:0000313" key="2">
    <source>
        <dbReference type="Proteomes" id="UP001579974"/>
    </source>
</evidence>
<proteinExistence type="predicted"/>
<sequence>MTTRNLSGVEHHILMCNGATCMRNGGEDVTQAIRDEIARQGAADRVHTTRTRCNGRCDDACVTIVYPEGHWFRHTTPESGREMVKAYLEGYIPSHPCLTHHFSGDRFIRVAPPFD</sequence>